<sequence>MIHQSKLLGLALGTVMLFSAPALASEGYGDCKLFGKQGTEKAETAVPGQFTVIVNLPAVGEFNGDTPETITTGREFCMAVNIAYRLGIDKVVLKNASFDSIVAGQNKDFDIALALISVTEPRKKVVDFSTPYASGAFGLATRADSTLDEASIKTAKLGTQAGTIMVQWAQESLPETSLSVFDDTGAMFTALAAGNVDVVMTDISVILGQVANSGGKLKVVGQYPSGRDTAGIYPKGYAQKPVIDKIIADMAADGTLKSLESEYLAPAWGGVTPADVPVWKN</sequence>
<dbReference type="PANTHER" id="PTHR35936:SF19">
    <property type="entry name" value="AMINO-ACID-BINDING PROTEIN YXEM-RELATED"/>
    <property type="match status" value="1"/>
</dbReference>
<evidence type="ECO:0000256" key="1">
    <source>
        <dbReference type="ARBA" id="ARBA00004418"/>
    </source>
</evidence>
<keyword evidence="2 3" id="KW-0732">Signal</keyword>
<evidence type="ECO:0000256" key="2">
    <source>
        <dbReference type="ARBA" id="ARBA00022729"/>
    </source>
</evidence>
<name>A0A7Y0FV76_9HYPH</name>
<comment type="caution">
    <text evidence="5">The sequence shown here is derived from an EMBL/GenBank/DDBJ whole genome shotgun (WGS) entry which is preliminary data.</text>
</comment>
<evidence type="ECO:0000259" key="4">
    <source>
        <dbReference type="SMART" id="SM00062"/>
    </source>
</evidence>
<dbReference type="CDD" id="cd13530">
    <property type="entry name" value="PBP2_peptides_like"/>
    <property type="match status" value="1"/>
</dbReference>
<dbReference type="EMBL" id="JABBGK010000001">
    <property type="protein sequence ID" value="NML74158.1"/>
    <property type="molecule type" value="Genomic_DNA"/>
</dbReference>
<dbReference type="RefSeq" id="WP_169589037.1">
    <property type="nucleotide sequence ID" value="NZ_JABBGK010000001.1"/>
</dbReference>
<dbReference type="InterPro" id="IPR001638">
    <property type="entry name" value="Solute-binding_3/MltF_N"/>
</dbReference>
<evidence type="ECO:0000313" key="5">
    <source>
        <dbReference type="EMBL" id="NML74158.1"/>
    </source>
</evidence>
<dbReference type="Proteomes" id="UP000541470">
    <property type="component" value="Unassembled WGS sequence"/>
</dbReference>
<dbReference type="Gene3D" id="3.40.190.10">
    <property type="entry name" value="Periplasmic binding protein-like II"/>
    <property type="match status" value="2"/>
</dbReference>
<dbReference type="AlphaFoldDB" id="A0A7Y0FV76"/>
<dbReference type="GO" id="GO:0042597">
    <property type="term" value="C:periplasmic space"/>
    <property type="evidence" value="ECO:0007669"/>
    <property type="project" value="UniProtKB-SubCell"/>
</dbReference>
<feature type="signal peptide" evidence="3">
    <location>
        <begin position="1"/>
        <end position="24"/>
    </location>
</feature>
<gene>
    <name evidence="5" type="ORF">HHL25_08490</name>
</gene>
<dbReference type="PANTHER" id="PTHR35936">
    <property type="entry name" value="MEMBRANE-BOUND LYTIC MUREIN TRANSGLYCOSYLASE F"/>
    <property type="match status" value="1"/>
</dbReference>
<proteinExistence type="predicted"/>
<keyword evidence="6" id="KW-1185">Reference proteome</keyword>
<organism evidence="5 6">
    <name type="scientific">Rhizobium terricola</name>
    <dbReference type="NCBI Taxonomy" id="2728849"/>
    <lineage>
        <taxon>Bacteria</taxon>
        <taxon>Pseudomonadati</taxon>
        <taxon>Pseudomonadota</taxon>
        <taxon>Alphaproteobacteria</taxon>
        <taxon>Hyphomicrobiales</taxon>
        <taxon>Rhizobiaceae</taxon>
        <taxon>Rhizobium/Agrobacterium group</taxon>
        <taxon>Rhizobium</taxon>
    </lineage>
</organism>
<accession>A0A7Y0FV76</accession>
<dbReference type="SMART" id="SM00062">
    <property type="entry name" value="PBPb"/>
    <property type="match status" value="1"/>
</dbReference>
<reference evidence="5 6" key="1">
    <citation type="submission" date="2020-04" db="EMBL/GenBank/DDBJ databases">
        <title>Rhizobium sp. S-51 isolated from soil.</title>
        <authorList>
            <person name="Dahal R.H."/>
        </authorList>
    </citation>
    <scope>NUCLEOTIDE SEQUENCE [LARGE SCALE GENOMIC DNA]</scope>
    <source>
        <strain evidence="5 6">S-51</strain>
    </source>
</reference>
<feature type="domain" description="Solute-binding protein family 3/N-terminal" evidence="4">
    <location>
        <begin position="69"/>
        <end position="267"/>
    </location>
</feature>
<feature type="chain" id="PRO_5031249033" evidence="3">
    <location>
        <begin position="25"/>
        <end position="281"/>
    </location>
</feature>
<comment type="subcellular location">
    <subcellularLocation>
        <location evidence="1">Periplasm</location>
    </subcellularLocation>
</comment>
<dbReference type="Pfam" id="PF00497">
    <property type="entry name" value="SBP_bac_3"/>
    <property type="match status" value="1"/>
</dbReference>
<dbReference type="SUPFAM" id="SSF53850">
    <property type="entry name" value="Periplasmic binding protein-like II"/>
    <property type="match status" value="1"/>
</dbReference>
<evidence type="ECO:0000256" key="3">
    <source>
        <dbReference type="SAM" id="SignalP"/>
    </source>
</evidence>
<evidence type="ECO:0000313" key="6">
    <source>
        <dbReference type="Proteomes" id="UP000541470"/>
    </source>
</evidence>
<protein>
    <submittedName>
        <fullName evidence="5">Amino acid ABC transporter substrate-binding protein</fullName>
    </submittedName>
</protein>